<proteinExistence type="predicted"/>
<gene>
    <name evidence="1" type="ORF">COT44_04070</name>
</gene>
<organism evidence="1 2">
    <name type="scientific">Candidatus Shapirobacteria bacterium CG08_land_8_20_14_0_20_39_18</name>
    <dbReference type="NCBI Taxonomy" id="1974883"/>
    <lineage>
        <taxon>Bacteria</taxon>
        <taxon>Candidatus Shapironibacteriota</taxon>
    </lineage>
</organism>
<comment type="caution">
    <text evidence="1">The sequence shown here is derived from an EMBL/GenBank/DDBJ whole genome shotgun (WGS) entry which is preliminary data.</text>
</comment>
<protein>
    <submittedName>
        <fullName evidence="1">Uncharacterized protein</fullName>
    </submittedName>
</protein>
<dbReference type="EMBL" id="PEYO01000019">
    <property type="protein sequence ID" value="PIU03276.1"/>
    <property type="molecule type" value="Genomic_DNA"/>
</dbReference>
<dbReference type="Proteomes" id="UP000228996">
    <property type="component" value="Unassembled WGS sequence"/>
</dbReference>
<name>A0A2M6XCA9_9BACT</name>
<sequence>MILANVQLSQIDPLKQVRLCNELLATIQLCVGRHEIVVQVIPVRVETVRVGNFTPGRQGMIVIYHDGEFNDKTLRKNLLNELRQLWGDQFPFRIRFVNFESA</sequence>
<evidence type="ECO:0000313" key="1">
    <source>
        <dbReference type="EMBL" id="PIU03276.1"/>
    </source>
</evidence>
<evidence type="ECO:0000313" key="2">
    <source>
        <dbReference type="Proteomes" id="UP000228996"/>
    </source>
</evidence>
<dbReference type="AlphaFoldDB" id="A0A2M6XCA9"/>
<reference evidence="2" key="1">
    <citation type="submission" date="2017-09" db="EMBL/GenBank/DDBJ databases">
        <title>Depth-based differentiation of microbial function through sediment-hosted aquifers and enrichment of novel symbionts in the deep terrestrial subsurface.</title>
        <authorList>
            <person name="Probst A.J."/>
            <person name="Ladd B."/>
            <person name="Jarett J.K."/>
            <person name="Geller-Mcgrath D.E."/>
            <person name="Sieber C.M.K."/>
            <person name="Emerson J.B."/>
            <person name="Anantharaman K."/>
            <person name="Thomas B.C."/>
            <person name="Malmstrom R."/>
            <person name="Stieglmeier M."/>
            <person name="Klingl A."/>
            <person name="Woyke T."/>
            <person name="Ryan C.M."/>
            <person name="Banfield J.F."/>
        </authorList>
    </citation>
    <scope>NUCLEOTIDE SEQUENCE [LARGE SCALE GENOMIC DNA]</scope>
</reference>
<accession>A0A2M6XCA9</accession>